<keyword evidence="5 11" id="KW-1133">Transmembrane helix</keyword>
<evidence type="ECO:0000256" key="8">
    <source>
        <dbReference type="ARBA" id="ARBA00023170"/>
    </source>
</evidence>
<comment type="caution">
    <text evidence="12">The sequence shown here is derived from an EMBL/GenBank/DDBJ whole genome shotgun (WGS) entry which is preliminary data.</text>
</comment>
<evidence type="ECO:0000256" key="1">
    <source>
        <dbReference type="ARBA" id="ARBA00004473"/>
    </source>
</evidence>
<feature type="transmembrane region" description="Helical" evidence="11">
    <location>
        <begin position="610"/>
        <end position="628"/>
    </location>
</feature>
<dbReference type="Gene3D" id="2.30.30.140">
    <property type="match status" value="1"/>
</dbReference>
<evidence type="ECO:0008006" key="14">
    <source>
        <dbReference type="Google" id="ProtNLM"/>
    </source>
</evidence>
<protein>
    <recommendedName>
        <fullName evidence="14">Delta(14)-sterol reductase</fullName>
    </recommendedName>
</protein>
<dbReference type="GO" id="GO:0003677">
    <property type="term" value="F:DNA binding"/>
    <property type="evidence" value="ECO:0007669"/>
    <property type="project" value="UniProtKB-KW"/>
</dbReference>
<dbReference type="GO" id="GO:0006695">
    <property type="term" value="P:cholesterol biosynthetic process"/>
    <property type="evidence" value="ECO:0007669"/>
    <property type="project" value="TreeGrafter"/>
</dbReference>
<keyword evidence="7 11" id="KW-0472">Membrane</keyword>
<keyword evidence="8" id="KW-0675">Receptor</keyword>
<feature type="compositionally biased region" description="Basic residues" evidence="10">
    <location>
        <begin position="59"/>
        <end position="96"/>
    </location>
</feature>
<accession>A0A835CVQ4</accession>
<sequence length="658" mass="75408">MKFYEGEEVLAKPPNDEEFQKGKILEITGDEYRIQFEGGAEHSVAEYNIQPERPSRSATRPRTRRTPSRKSPSRRSTSRRSPGRSPSRRSPSRRSPGRSPKLASARKVTRVVRTTQKLNQQDDTDKPVEVSKTDTENINETDDVTELIPLNARIKEPSVATRRSTRILSMMKNDKTSSIRGIDRAASLPVERKSIMYDYLTDKGERGFSVQRDQDLQKLLHYEEEALPDSSTTIEKTKKEIELISKPQEWGGWFGVMCLTIIIPFIIILSQIACSNNKCTIGQFRLPIKWQTYFNIYPTIGYFGLITVIGLISLIPIGRLIDGQQNKIARLQYRINGFITLIILLIAYGTAEYYSYKISDWIIKSILKLSISGWIFGTLISILLYVKAGKASVAALNIYGSTDNFIYDFWQGREINPRFGKFDFKIVLTRTGLIGAILINTAFILKSLEGINLDTIKDVNATLLVVAGLQTWYFIDSLIFESRCLTSFKFLYEGTGYMLCVCNLLYPFLATLTTRYIYYQKVNKPAYELAALSLFFFIGYIIYRISNSQKDEFRRNPYAPSVSKLETILTPRGKKLITSGFWGLLRHPNYFGDIIMHWSIASISLFTNDVLPYFSAICCTIILLHRAYRDNSRCRKRYGAAWEQYCLRAKSMVINRVY</sequence>
<comment type="similarity">
    <text evidence="2">Belongs to the ERG4/ERG24 family.</text>
</comment>
<evidence type="ECO:0000256" key="7">
    <source>
        <dbReference type="ARBA" id="ARBA00023136"/>
    </source>
</evidence>
<feature type="region of interest" description="Disordered" evidence="10">
    <location>
        <begin position="38"/>
        <end position="135"/>
    </location>
</feature>
<feature type="transmembrane region" description="Helical" evidence="11">
    <location>
        <begin position="525"/>
        <end position="543"/>
    </location>
</feature>
<dbReference type="PANTHER" id="PTHR21257:SF55">
    <property type="entry name" value="DELTA(14)-STEROL REDUCTASE LBR"/>
    <property type="match status" value="1"/>
</dbReference>
<feature type="transmembrane region" description="Helical" evidence="11">
    <location>
        <begin position="294"/>
        <end position="315"/>
    </location>
</feature>
<keyword evidence="3" id="KW-0597">Phosphoprotein</keyword>
<dbReference type="AlphaFoldDB" id="A0A835CVQ4"/>
<organism evidence="12 13">
    <name type="scientific">Aphidius gifuensis</name>
    <name type="common">Parasitoid wasp</name>
    <dbReference type="NCBI Taxonomy" id="684658"/>
    <lineage>
        <taxon>Eukaryota</taxon>
        <taxon>Metazoa</taxon>
        <taxon>Ecdysozoa</taxon>
        <taxon>Arthropoda</taxon>
        <taxon>Hexapoda</taxon>
        <taxon>Insecta</taxon>
        <taxon>Pterygota</taxon>
        <taxon>Neoptera</taxon>
        <taxon>Endopterygota</taxon>
        <taxon>Hymenoptera</taxon>
        <taxon>Apocrita</taxon>
        <taxon>Ichneumonoidea</taxon>
        <taxon>Braconidae</taxon>
        <taxon>Aphidiinae</taxon>
        <taxon>Aphidius</taxon>
    </lineage>
</organism>
<name>A0A835CVQ4_APHGI</name>
<dbReference type="Gene3D" id="1.20.120.1630">
    <property type="match status" value="1"/>
</dbReference>
<dbReference type="Pfam" id="PF01222">
    <property type="entry name" value="ERG4_ERG24"/>
    <property type="match status" value="1"/>
</dbReference>
<comment type="subcellular location">
    <subcellularLocation>
        <location evidence="1">Nucleus inner membrane</location>
        <topology evidence="1">Multi-pass membrane protein</topology>
    </subcellularLocation>
</comment>
<dbReference type="GO" id="GO:0005637">
    <property type="term" value="C:nuclear inner membrane"/>
    <property type="evidence" value="ECO:0007669"/>
    <property type="project" value="UniProtKB-SubCell"/>
</dbReference>
<dbReference type="GO" id="GO:0005789">
    <property type="term" value="C:endoplasmic reticulum membrane"/>
    <property type="evidence" value="ECO:0007669"/>
    <property type="project" value="TreeGrafter"/>
</dbReference>
<feature type="transmembrane region" description="Helical" evidence="11">
    <location>
        <begin position="366"/>
        <end position="386"/>
    </location>
</feature>
<feature type="compositionally biased region" description="Polar residues" evidence="10">
    <location>
        <begin position="112"/>
        <end position="121"/>
    </location>
</feature>
<evidence type="ECO:0000256" key="10">
    <source>
        <dbReference type="SAM" id="MobiDB-lite"/>
    </source>
</evidence>
<proteinExistence type="inferred from homology"/>
<evidence type="ECO:0000256" key="2">
    <source>
        <dbReference type="ARBA" id="ARBA00005402"/>
    </source>
</evidence>
<evidence type="ECO:0000256" key="9">
    <source>
        <dbReference type="ARBA" id="ARBA00023242"/>
    </source>
</evidence>
<evidence type="ECO:0000256" key="3">
    <source>
        <dbReference type="ARBA" id="ARBA00022553"/>
    </source>
</evidence>
<dbReference type="InterPro" id="IPR001171">
    <property type="entry name" value="ERG24_DHCR-like"/>
</dbReference>
<dbReference type="GO" id="GO:0050613">
    <property type="term" value="F:Delta14-sterol reductase activity"/>
    <property type="evidence" value="ECO:0007669"/>
    <property type="project" value="TreeGrafter"/>
</dbReference>
<feature type="transmembrane region" description="Helical" evidence="11">
    <location>
        <begin position="335"/>
        <end position="354"/>
    </location>
</feature>
<dbReference type="Proteomes" id="UP000639338">
    <property type="component" value="Unassembled WGS sequence"/>
</dbReference>
<evidence type="ECO:0000256" key="6">
    <source>
        <dbReference type="ARBA" id="ARBA00023125"/>
    </source>
</evidence>
<feature type="transmembrane region" description="Helical" evidence="11">
    <location>
        <begin position="457"/>
        <end position="475"/>
    </location>
</feature>
<feature type="transmembrane region" description="Helical" evidence="11">
    <location>
        <begin position="250"/>
        <end position="273"/>
    </location>
</feature>
<evidence type="ECO:0000256" key="4">
    <source>
        <dbReference type="ARBA" id="ARBA00022692"/>
    </source>
</evidence>
<evidence type="ECO:0000256" key="5">
    <source>
        <dbReference type="ARBA" id="ARBA00022989"/>
    </source>
</evidence>
<reference evidence="12 13" key="1">
    <citation type="submission" date="2020-08" db="EMBL/GenBank/DDBJ databases">
        <title>Aphidius gifuensis genome sequencing and assembly.</title>
        <authorList>
            <person name="Du Z."/>
        </authorList>
    </citation>
    <scope>NUCLEOTIDE SEQUENCE [LARGE SCALE GENOMIC DNA]</scope>
    <source>
        <strain evidence="12">YNYX2018</strain>
        <tissue evidence="12">Adults</tissue>
    </source>
</reference>
<keyword evidence="13" id="KW-1185">Reference proteome</keyword>
<keyword evidence="6" id="KW-0238">DNA-binding</keyword>
<keyword evidence="9" id="KW-0539">Nucleus</keyword>
<feature type="region of interest" description="Disordered" evidence="10">
    <location>
        <begin position="1"/>
        <end position="21"/>
    </location>
</feature>
<evidence type="ECO:0000313" key="12">
    <source>
        <dbReference type="EMBL" id="KAF7997489.1"/>
    </source>
</evidence>
<feature type="transmembrane region" description="Helical" evidence="11">
    <location>
        <begin position="426"/>
        <end position="445"/>
    </location>
</feature>
<dbReference type="CDD" id="cd04508">
    <property type="entry name" value="Tudor_SF"/>
    <property type="match status" value="1"/>
</dbReference>
<feature type="transmembrane region" description="Helical" evidence="11">
    <location>
        <begin position="495"/>
        <end position="518"/>
    </location>
</feature>
<gene>
    <name evidence="12" type="ORF">HCN44_006060</name>
</gene>
<dbReference type="PANTHER" id="PTHR21257">
    <property type="entry name" value="DELTA(14)-STEROL REDUCTASE"/>
    <property type="match status" value="1"/>
</dbReference>
<dbReference type="EMBL" id="JACMRX010000001">
    <property type="protein sequence ID" value="KAF7997489.1"/>
    <property type="molecule type" value="Genomic_DNA"/>
</dbReference>
<keyword evidence="4 11" id="KW-0812">Transmembrane</keyword>
<evidence type="ECO:0000256" key="11">
    <source>
        <dbReference type="SAM" id="Phobius"/>
    </source>
</evidence>
<feature type="compositionally biased region" description="Basic and acidic residues" evidence="10">
    <location>
        <begin position="123"/>
        <end position="135"/>
    </location>
</feature>
<dbReference type="OrthoDB" id="5326588at2759"/>
<evidence type="ECO:0000313" key="13">
    <source>
        <dbReference type="Proteomes" id="UP000639338"/>
    </source>
</evidence>